<sequence length="224" mass="26484">MGLFKFKSAKTIEDLTRDIQTMMNDEIWFSGIEYLNDPFEKVYSTKTFEEYESSDQVVTDFFIPHQKNVDEYFNKVGILSVCEENTNLVMWSHYSDNHKGYCIEYNFDSNIINKLNFENDDEVFLMDVEYKDTPIDFLSLPSNFQFYLRRKSKLWEYENELRYISSKKGLHKIPSDAIKAIYLGASINEIVKQTILKLCTDKKINLYQSTVSKNSYALIFEKIL</sequence>
<dbReference type="InterPro" id="IPR021352">
    <property type="entry name" value="DUF2971"/>
</dbReference>
<protein>
    <submittedName>
        <fullName evidence="1">DUF2971 domain-containing protein</fullName>
    </submittedName>
</protein>
<evidence type="ECO:0000313" key="2">
    <source>
        <dbReference type="Proteomes" id="UP001073122"/>
    </source>
</evidence>
<gene>
    <name evidence="1" type="ORF">OF897_20265</name>
</gene>
<evidence type="ECO:0000313" key="1">
    <source>
        <dbReference type="EMBL" id="MCX8526255.1"/>
    </source>
</evidence>
<dbReference type="EMBL" id="JAOVZW010000031">
    <property type="protein sequence ID" value="MCX8526255.1"/>
    <property type="molecule type" value="Genomic_DNA"/>
</dbReference>
<dbReference type="RefSeq" id="WP_267267486.1">
    <property type="nucleotide sequence ID" value="NZ_JAOVZW010000031.1"/>
</dbReference>
<dbReference type="Proteomes" id="UP001073122">
    <property type="component" value="Unassembled WGS sequence"/>
</dbReference>
<name>A0ABT3XX78_9FLAO</name>
<reference evidence="1" key="1">
    <citation type="submission" date="2022-10" db="EMBL/GenBank/DDBJ databases">
        <title>Chryseobacterium sp. nov., a novel bacterial species.</title>
        <authorList>
            <person name="Cao Y."/>
        </authorList>
    </citation>
    <scope>NUCLEOTIDE SEQUENCE</scope>
    <source>
        <strain evidence="1">CCTCC AB2015118</strain>
    </source>
</reference>
<dbReference type="Pfam" id="PF11185">
    <property type="entry name" value="DUF2971"/>
    <property type="match status" value="1"/>
</dbReference>
<keyword evidence="2" id="KW-1185">Reference proteome</keyword>
<proteinExistence type="predicted"/>
<accession>A0ABT3XX78</accession>
<organism evidence="1 2">
    <name type="scientific">Chryseobacterium formosus</name>
    <dbReference type="NCBI Taxonomy" id="1537363"/>
    <lineage>
        <taxon>Bacteria</taxon>
        <taxon>Pseudomonadati</taxon>
        <taxon>Bacteroidota</taxon>
        <taxon>Flavobacteriia</taxon>
        <taxon>Flavobacteriales</taxon>
        <taxon>Weeksellaceae</taxon>
        <taxon>Chryseobacterium group</taxon>
        <taxon>Chryseobacterium</taxon>
    </lineage>
</organism>
<comment type="caution">
    <text evidence="1">The sequence shown here is derived from an EMBL/GenBank/DDBJ whole genome shotgun (WGS) entry which is preliminary data.</text>
</comment>